<name>A0A1H9I537_9GAMM</name>
<dbReference type="Proteomes" id="UP000199267">
    <property type="component" value="Unassembled WGS sequence"/>
</dbReference>
<dbReference type="EMBL" id="FOFJ01000016">
    <property type="protein sequence ID" value="SEQ69667.1"/>
    <property type="molecule type" value="Genomic_DNA"/>
</dbReference>
<reference evidence="2 3" key="1">
    <citation type="submission" date="2016-10" db="EMBL/GenBank/DDBJ databases">
        <authorList>
            <person name="de Groot N.N."/>
        </authorList>
    </citation>
    <scope>NUCLEOTIDE SEQUENCE [LARGE SCALE GENOMIC DNA]</scope>
    <source>
        <strain evidence="2 3">DSM 378</strain>
    </source>
</reference>
<gene>
    <name evidence="2" type="ORF">SAMN04244573_02071</name>
</gene>
<protein>
    <submittedName>
        <fullName evidence="2">Helix-turn-helix domain-containing protein</fullName>
    </submittedName>
</protein>
<evidence type="ECO:0000259" key="1">
    <source>
        <dbReference type="Pfam" id="PF12728"/>
    </source>
</evidence>
<dbReference type="InterPro" id="IPR009061">
    <property type="entry name" value="DNA-bd_dom_put_sf"/>
</dbReference>
<evidence type="ECO:0000313" key="2">
    <source>
        <dbReference type="EMBL" id="SEQ69667.1"/>
    </source>
</evidence>
<dbReference type="Pfam" id="PF12728">
    <property type="entry name" value="HTH_17"/>
    <property type="match status" value="1"/>
</dbReference>
<dbReference type="RefSeq" id="WP_208599261.1">
    <property type="nucleotide sequence ID" value="NZ_FOFJ01000016.1"/>
</dbReference>
<dbReference type="InterPro" id="IPR036388">
    <property type="entry name" value="WH-like_DNA-bd_sf"/>
</dbReference>
<dbReference type="SUPFAM" id="SSF46955">
    <property type="entry name" value="Putative DNA-binding domain"/>
    <property type="match status" value="1"/>
</dbReference>
<feature type="domain" description="Helix-turn-helix" evidence="1">
    <location>
        <begin position="19"/>
        <end position="71"/>
    </location>
</feature>
<evidence type="ECO:0000313" key="3">
    <source>
        <dbReference type="Proteomes" id="UP000199267"/>
    </source>
</evidence>
<dbReference type="AlphaFoldDB" id="A0A1H9I537"/>
<accession>A0A1H9I537</accession>
<proteinExistence type="predicted"/>
<organism evidence="2 3">
    <name type="scientific">Azotobacter beijerinckii</name>
    <dbReference type="NCBI Taxonomy" id="170623"/>
    <lineage>
        <taxon>Bacteria</taxon>
        <taxon>Pseudomonadati</taxon>
        <taxon>Pseudomonadota</taxon>
        <taxon>Gammaproteobacteria</taxon>
        <taxon>Pseudomonadales</taxon>
        <taxon>Pseudomonadaceae</taxon>
        <taxon>Azotobacter</taxon>
    </lineage>
</organism>
<sequence length="78" mass="9005">MPKPVRHFADASPLSPADLMTPEQVATALDLRTKTLAAWRSNRRSDLPWYRIGNRIRYRRQDVIAWLESRRQTNGSAA</sequence>
<dbReference type="InterPro" id="IPR041657">
    <property type="entry name" value="HTH_17"/>
</dbReference>
<dbReference type="Gene3D" id="1.10.10.10">
    <property type="entry name" value="Winged helix-like DNA-binding domain superfamily/Winged helix DNA-binding domain"/>
    <property type="match status" value="1"/>
</dbReference>